<dbReference type="SUPFAM" id="SSF46785">
    <property type="entry name" value="Winged helix' DNA-binding domain"/>
    <property type="match status" value="1"/>
</dbReference>
<keyword evidence="3" id="KW-1185">Reference proteome</keyword>
<feature type="domain" description="Transcription regulator PadR N-terminal" evidence="1">
    <location>
        <begin position="22"/>
        <end position="95"/>
    </location>
</feature>
<dbReference type="Pfam" id="PF03551">
    <property type="entry name" value="PadR"/>
    <property type="match status" value="1"/>
</dbReference>
<accession>W0RGM1</accession>
<gene>
    <name evidence="2" type="ORF">J421_1016</name>
</gene>
<dbReference type="eggNOG" id="COG1695">
    <property type="taxonomic scope" value="Bacteria"/>
</dbReference>
<dbReference type="AlphaFoldDB" id="W0RGM1"/>
<dbReference type="InterPro" id="IPR017799">
    <property type="entry name" value="Tscrpt_reg_PadR_acidobac-type"/>
</dbReference>
<evidence type="ECO:0000313" key="3">
    <source>
        <dbReference type="Proteomes" id="UP000019151"/>
    </source>
</evidence>
<dbReference type="KEGG" id="gba:J421_1016"/>
<name>W0RGM1_9BACT</name>
<dbReference type="HOGENOM" id="CLU_063440_3_3_0"/>
<dbReference type="InterPro" id="IPR005149">
    <property type="entry name" value="Tscrpt_reg_PadR_N"/>
</dbReference>
<protein>
    <submittedName>
        <fullName evidence="2">Transcriptional regulator, PadR-family</fullName>
    </submittedName>
</protein>
<dbReference type="OrthoDB" id="9808017at2"/>
<dbReference type="Gene3D" id="1.10.10.10">
    <property type="entry name" value="Winged helix-like DNA-binding domain superfamily/Winged helix DNA-binding domain"/>
    <property type="match status" value="1"/>
</dbReference>
<sequence length="115" mass="12703">MTGAAVKRAPPEMLQGTVDVLILRALAWEPMHGYAIARWLDARSDGVLGVDGAALYQALHRLEHRKWVAASWGLSENNRRAKFYALTPGGRARLRSESATWARYAEAVFKVLSPG</sequence>
<dbReference type="EMBL" id="CP007128">
    <property type="protein sequence ID" value="AHG88553.1"/>
    <property type="molecule type" value="Genomic_DNA"/>
</dbReference>
<dbReference type="Proteomes" id="UP000019151">
    <property type="component" value="Chromosome"/>
</dbReference>
<reference evidence="2 3" key="1">
    <citation type="journal article" date="2014" name="Genome Announc.">
        <title>Genome Sequence and Methylome of Soil Bacterium Gemmatirosa kalamazoonensis KBS708T, a Member of the Rarely Cultivated Gemmatimonadetes Phylum.</title>
        <authorList>
            <person name="Debruyn J.M."/>
            <person name="Radosevich M."/>
            <person name="Wommack K.E."/>
            <person name="Polson S.W."/>
            <person name="Hauser L.J."/>
            <person name="Fawaz M.N."/>
            <person name="Korlach J."/>
            <person name="Tsai Y.C."/>
        </authorList>
    </citation>
    <scope>NUCLEOTIDE SEQUENCE [LARGE SCALE GENOMIC DNA]</scope>
    <source>
        <strain evidence="2 3">KBS708</strain>
    </source>
</reference>
<dbReference type="InterPro" id="IPR036390">
    <property type="entry name" value="WH_DNA-bd_sf"/>
</dbReference>
<evidence type="ECO:0000259" key="1">
    <source>
        <dbReference type="Pfam" id="PF03551"/>
    </source>
</evidence>
<organism evidence="2 3">
    <name type="scientific">Gemmatirosa kalamazoonensis</name>
    <dbReference type="NCBI Taxonomy" id="861299"/>
    <lineage>
        <taxon>Bacteria</taxon>
        <taxon>Pseudomonadati</taxon>
        <taxon>Gemmatimonadota</taxon>
        <taxon>Gemmatimonadia</taxon>
        <taxon>Gemmatimonadales</taxon>
        <taxon>Gemmatimonadaceae</taxon>
        <taxon>Gemmatirosa</taxon>
    </lineage>
</organism>
<dbReference type="InParanoid" id="W0RGM1"/>
<dbReference type="InterPro" id="IPR052509">
    <property type="entry name" value="Metal_resp_DNA-bind_regulator"/>
</dbReference>
<dbReference type="NCBIfam" id="TIGR03433">
    <property type="entry name" value="padR_acidobact"/>
    <property type="match status" value="1"/>
</dbReference>
<dbReference type="PANTHER" id="PTHR33169:SF14">
    <property type="entry name" value="TRANSCRIPTIONAL REGULATOR RV3488"/>
    <property type="match status" value="1"/>
</dbReference>
<dbReference type="InterPro" id="IPR036388">
    <property type="entry name" value="WH-like_DNA-bd_sf"/>
</dbReference>
<evidence type="ECO:0000313" key="2">
    <source>
        <dbReference type="EMBL" id="AHG88553.1"/>
    </source>
</evidence>
<dbReference type="STRING" id="861299.J421_1016"/>
<dbReference type="PANTHER" id="PTHR33169">
    <property type="entry name" value="PADR-FAMILY TRANSCRIPTIONAL REGULATOR"/>
    <property type="match status" value="1"/>
</dbReference>
<proteinExistence type="predicted"/>